<dbReference type="EMBL" id="GGFL01008567">
    <property type="protein sequence ID" value="MBW72745.1"/>
    <property type="molecule type" value="Transcribed_RNA"/>
</dbReference>
<dbReference type="AlphaFoldDB" id="A0A2M4D5A8"/>
<organism evidence="1">
    <name type="scientific">Anopheles darlingi</name>
    <name type="common">Mosquito</name>
    <dbReference type="NCBI Taxonomy" id="43151"/>
    <lineage>
        <taxon>Eukaryota</taxon>
        <taxon>Metazoa</taxon>
        <taxon>Ecdysozoa</taxon>
        <taxon>Arthropoda</taxon>
        <taxon>Hexapoda</taxon>
        <taxon>Insecta</taxon>
        <taxon>Pterygota</taxon>
        <taxon>Neoptera</taxon>
        <taxon>Endopterygota</taxon>
        <taxon>Diptera</taxon>
        <taxon>Nematocera</taxon>
        <taxon>Culicoidea</taxon>
        <taxon>Culicidae</taxon>
        <taxon>Anophelinae</taxon>
        <taxon>Anopheles</taxon>
    </lineage>
</organism>
<proteinExistence type="predicted"/>
<reference evidence="1" key="1">
    <citation type="submission" date="2018-01" db="EMBL/GenBank/DDBJ databases">
        <title>An insight into the sialome of Amazonian anophelines.</title>
        <authorList>
            <person name="Ribeiro J.M."/>
            <person name="Scarpassa V."/>
            <person name="Calvo E."/>
        </authorList>
    </citation>
    <scope>NUCLEOTIDE SEQUENCE</scope>
</reference>
<accession>A0A2M4D5A8</accession>
<name>A0A2M4D5A8_ANODA</name>
<evidence type="ECO:0000313" key="1">
    <source>
        <dbReference type="EMBL" id="MBW72745.1"/>
    </source>
</evidence>
<protein>
    <submittedName>
        <fullName evidence="1">Putative secreted protein</fullName>
    </submittedName>
</protein>
<sequence>MPLQRMVVVVVVEVVRCLRMIAPGATIHHSMHPTSTRCSERSIRPSCSATRSPCSRPGSWRSVSRSATSWRSEWLCPVCSVTCSGWPKCTTCTRSGISCLCRQWPGCFRRPAGPVS</sequence>